<dbReference type="EMBL" id="CP056775">
    <property type="protein sequence ID" value="QRR03639.1"/>
    <property type="molecule type" value="Genomic_DNA"/>
</dbReference>
<protein>
    <submittedName>
        <fullName evidence="12">Na+/H+ antiporter</fullName>
    </submittedName>
</protein>
<dbReference type="NCBIfam" id="TIGR00831">
    <property type="entry name" value="a_cpa1"/>
    <property type="match status" value="1"/>
</dbReference>
<evidence type="ECO:0000256" key="8">
    <source>
        <dbReference type="ARBA" id="ARBA00023136"/>
    </source>
</evidence>
<comment type="similarity">
    <text evidence="10">Belongs to the monovalent cation:proton antiporter 1 (CPA1) transporter (TC 2.A.36) family.</text>
</comment>
<keyword evidence="6 10" id="KW-0915">Sodium</keyword>
<feature type="transmembrane region" description="Helical" evidence="10">
    <location>
        <begin position="304"/>
        <end position="324"/>
    </location>
</feature>
<feature type="transmembrane region" description="Helical" evidence="10">
    <location>
        <begin position="272"/>
        <end position="289"/>
    </location>
</feature>
<feature type="transmembrane region" description="Helical" evidence="10">
    <location>
        <begin position="85"/>
        <end position="108"/>
    </location>
</feature>
<proteinExistence type="inferred from homology"/>
<evidence type="ECO:0000256" key="6">
    <source>
        <dbReference type="ARBA" id="ARBA00023053"/>
    </source>
</evidence>
<feature type="transmembrane region" description="Helical" evidence="10">
    <location>
        <begin position="184"/>
        <end position="205"/>
    </location>
</feature>
<keyword evidence="5 10" id="KW-1133">Transmembrane helix</keyword>
<evidence type="ECO:0000313" key="13">
    <source>
        <dbReference type="Proteomes" id="UP000612680"/>
    </source>
</evidence>
<keyword evidence="9 10" id="KW-0739">Sodium transport</keyword>
<evidence type="ECO:0000256" key="4">
    <source>
        <dbReference type="ARBA" id="ARBA00022692"/>
    </source>
</evidence>
<evidence type="ECO:0000256" key="10">
    <source>
        <dbReference type="RuleBase" id="RU366002"/>
    </source>
</evidence>
<dbReference type="Gene3D" id="6.10.140.1330">
    <property type="match status" value="1"/>
</dbReference>
<feature type="transmembrane region" description="Helical" evidence="10">
    <location>
        <begin position="382"/>
        <end position="406"/>
    </location>
</feature>
<dbReference type="Pfam" id="PF00999">
    <property type="entry name" value="Na_H_Exchanger"/>
    <property type="match status" value="1"/>
</dbReference>
<comment type="subcellular location">
    <subcellularLocation>
        <location evidence="1 10">Cell membrane</location>
        <topology evidence="1 10">Multi-pass membrane protein</topology>
    </subcellularLocation>
</comment>
<feature type="transmembrane region" description="Helical" evidence="10">
    <location>
        <begin position="30"/>
        <end position="50"/>
    </location>
</feature>
<dbReference type="InterPro" id="IPR018422">
    <property type="entry name" value="Cation/H_exchanger_CPA1"/>
</dbReference>
<keyword evidence="3 10" id="KW-1003">Cell membrane</keyword>
<reference evidence="12 13" key="1">
    <citation type="submission" date="2020-06" db="EMBL/GenBank/DDBJ databases">
        <title>Dyadobacter sandarakinus sp. nov., isolated from the soil of the Arctic Yellow River Station.</title>
        <authorList>
            <person name="Zhang Y."/>
            <person name="Peng F."/>
        </authorList>
    </citation>
    <scope>NUCLEOTIDE SEQUENCE [LARGE SCALE GENOMIC DNA]</scope>
    <source>
        <strain evidence="12 13">Q3-56</strain>
    </source>
</reference>
<evidence type="ECO:0000256" key="3">
    <source>
        <dbReference type="ARBA" id="ARBA00022475"/>
    </source>
</evidence>
<keyword evidence="8 10" id="KW-0472">Membrane</keyword>
<name>A0ABX7IC07_9BACT</name>
<feature type="transmembrane region" description="Helical" evidence="10">
    <location>
        <begin position="225"/>
        <end position="251"/>
    </location>
</feature>
<feature type="transmembrane region" description="Helical" evidence="10">
    <location>
        <begin position="345"/>
        <end position="370"/>
    </location>
</feature>
<keyword evidence="13" id="KW-1185">Reference proteome</keyword>
<dbReference type="InterPro" id="IPR006153">
    <property type="entry name" value="Cation/H_exchanger_TM"/>
</dbReference>
<keyword evidence="10" id="KW-0050">Antiport</keyword>
<gene>
    <name evidence="12" type="ORF">HWI92_23340</name>
</gene>
<accession>A0ABX7IC07</accession>
<feature type="transmembrane region" description="Helical" evidence="10">
    <location>
        <begin position="157"/>
        <end position="177"/>
    </location>
</feature>
<organism evidence="12 13">
    <name type="scientific">Dyadobacter sandarakinus</name>
    <dbReference type="NCBI Taxonomy" id="2747268"/>
    <lineage>
        <taxon>Bacteria</taxon>
        <taxon>Pseudomonadati</taxon>
        <taxon>Bacteroidota</taxon>
        <taxon>Cytophagia</taxon>
        <taxon>Cytophagales</taxon>
        <taxon>Spirosomataceae</taxon>
        <taxon>Dyadobacter</taxon>
    </lineage>
</organism>
<dbReference type="PANTHER" id="PTHR10110">
    <property type="entry name" value="SODIUM/HYDROGEN EXCHANGER"/>
    <property type="match status" value="1"/>
</dbReference>
<sequence>MIHDNLLLIISLLFVVSMLTMLSEKLRISYPIFLVIAGLVISFIPGAPHMQLEPDWVFLIFLPPLLYGAAWNTSWTDFWRARRSIILLAVGLVVFTASTVAFVSYMIIPGFTLALGFLLGGIISPPDAVAATSVLHGLKVPKRVVTILEGESLLNDASSLIVFRVALATVPTGHFIFWQAGKDFLVVSLMGILIGLVIAHIMYVVHRFFPTTPSIDTALTFIAPYLMYISAEHFHYSGVLAVVSGGLFLSFRSHEIFTYNSRMQTTYVWDTVTYLLNGIVFILIGLQLQEVTNGLGNYSIAESIGYGVVISIVSIIIRIIWVFPGTYLPRMLSRKVKEKEPAPSWRAVFIVAWSGMRGVVSLASALAIPLTLGQHAFPARDLILFITFVVILITLVAQGLSLPLIIRWLKVEDDEDNVKEQNTQINLQLATVSLDYMTSAYDGEIINFRPFTSLKERYERIVNTAEARLRDNDPDMPALEHVRTYRKMLLEIVNVKRIELQKLRREKDFPDELIRSKERELDLEEARLRDSP</sequence>
<evidence type="ECO:0000313" key="12">
    <source>
        <dbReference type="EMBL" id="QRR03639.1"/>
    </source>
</evidence>
<evidence type="ECO:0000259" key="11">
    <source>
        <dbReference type="Pfam" id="PF00999"/>
    </source>
</evidence>
<evidence type="ECO:0000256" key="9">
    <source>
        <dbReference type="ARBA" id="ARBA00023201"/>
    </source>
</evidence>
<dbReference type="PANTHER" id="PTHR10110:SF86">
    <property type="entry name" value="SODIUM_HYDROGEN EXCHANGER 7"/>
    <property type="match status" value="1"/>
</dbReference>
<dbReference type="RefSeq" id="WP_204659819.1">
    <property type="nucleotide sequence ID" value="NZ_CP056775.1"/>
</dbReference>
<comment type="function">
    <text evidence="10">Na(+)/H(+) antiporter that extrudes sodium in exchange for external protons.</text>
</comment>
<dbReference type="InterPro" id="IPR004705">
    <property type="entry name" value="Cation/H_exchanger_CPA1_bac"/>
</dbReference>
<evidence type="ECO:0000256" key="7">
    <source>
        <dbReference type="ARBA" id="ARBA00023065"/>
    </source>
</evidence>
<keyword evidence="2 10" id="KW-0813">Transport</keyword>
<keyword evidence="7 10" id="KW-0406">Ion transport</keyword>
<feature type="domain" description="Cation/H+ exchanger transmembrane" evidence="11">
    <location>
        <begin position="15"/>
        <end position="408"/>
    </location>
</feature>
<keyword evidence="4 10" id="KW-0812">Transmembrane</keyword>
<dbReference type="Proteomes" id="UP000612680">
    <property type="component" value="Chromosome"/>
</dbReference>
<evidence type="ECO:0000256" key="1">
    <source>
        <dbReference type="ARBA" id="ARBA00004651"/>
    </source>
</evidence>
<feature type="transmembrane region" description="Helical" evidence="10">
    <location>
        <begin position="56"/>
        <end position="73"/>
    </location>
</feature>
<feature type="transmembrane region" description="Helical" evidence="10">
    <location>
        <begin position="6"/>
        <end position="23"/>
    </location>
</feature>
<evidence type="ECO:0000256" key="5">
    <source>
        <dbReference type="ARBA" id="ARBA00022989"/>
    </source>
</evidence>
<evidence type="ECO:0000256" key="2">
    <source>
        <dbReference type="ARBA" id="ARBA00022448"/>
    </source>
</evidence>